<evidence type="ECO:0000313" key="5">
    <source>
        <dbReference type="Proteomes" id="UP000255140"/>
    </source>
</evidence>
<name>A0A2X2LJN8_STRAG</name>
<protein>
    <submittedName>
        <fullName evidence="2">Ribbon-helix-helix protein, copG family</fullName>
    </submittedName>
</protein>
<organism evidence="2 4">
    <name type="scientific">Streptococcus agalactiae</name>
    <dbReference type="NCBI Taxonomy" id="1311"/>
    <lineage>
        <taxon>Bacteria</taxon>
        <taxon>Bacillati</taxon>
        <taxon>Bacillota</taxon>
        <taxon>Bacilli</taxon>
        <taxon>Lactobacillales</taxon>
        <taxon>Streptococcaceae</taxon>
        <taxon>Streptococcus</taxon>
    </lineage>
</organism>
<dbReference type="InterPro" id="IPR010985">
    <property type="entry name" value="Ribbon_hlx_hlx"/>
</dbReference>
<comment type="caution">
    <text evidence="2">The sequence shown here is derived from an EMBL/GenBank/DDBJ whole genome shotgun (WGS) entry which is preliminary data.</text>
</comment>
<reference evidence="4 5" key="1">
    <citation type="submission" date="2018-06" db="EMBL/GenBank/DDBJ databases">
        <authorList>
            <consortium name="Pathogen Informatics"/>
            <person name="Doyle S."/>
        </authorList>
    </citation>
    <scope>NUCLEOTIDE SEQUENCE [LARGE SCALE GENOMIC DNA]</scope>
    <source>
        <strain evidence="2 4">NCTC8181</strain>
        <strain evidence="3 5">NCTC9828</strain>
    </source>
</reference>
<accession>A0A2X2LJN8</accession>
<dbReference type="Proteomes" id="UP000250200">
    <property type="component" value="Unassembled WGS sequence"/>
</dbReference>
<feature type="domain" description="Ribbon-helix-helix protein CopG" evidence="1">
    <location>
        <begin position="3"/>
        <end position="40"/>
    </location>
</feature>
<gene>
    <name evidence="2" type="primary">copG_1</name>
    <name evidence="3" type="synonym">copG_2</name>
    <name evidence="2" type="ORF">NCTC8181_01455</name>
    <name evidence="3" type="ORF">NCTC9828_02356</name>
</gene>
<dbReference type="Pfam" id="PF01402">
    <property type="entry name" value="RHH_1"/>
    <property type="match status" value="1"/>
</dbReference>
<evidence type="ECO:0000313" key="2">
    <source>
        <dbReference type="EMBL" id="SQA18407.1"/>
    </source>
</evidence>
<dbReference type="RefSeq" id="WP_000746877.1">
    <property type="nucleotide sequence ID" value="NZ_CAACXY010000011.1"/>
</dbReference>
<proteinExistence type="predicted"/>
<evidence type="ECO:0000313" key="3">
    <source>
        <dbReference type="EMBL" id="SUN67317.1"/>
    </source>
</evidence>
<dbReference type="EMBL" id="UAVB01000001">
    <property type="protein sequence ID" value="SQA18407.1"/>
    <property type="molecule type" value="Genomic_DNA"/>
</dbReference>
<dbReference type="Gene3D" id="1.10.1220.10">
    <property type="entry name" value="Met repressor-like"/>
    <property type="match status" value="1"/>
</dbReference>
<evidence type="ECO:0000259" key="1">
    <source>
        <dbReference type="Pfam" id="PF01402"/>
    </source>
</evidence>
<dbReference type="AlphaFoldDB" id="A0A2X2LJN8"/>
<dbReference type="SUPFAM" id="SSF47598">
    <property type="entry name" value="Ribbon-helix-helix"/>
    <property type="match status" value="1"/>
</dbReference>
<dbReference type="GO" id="GO:0006355">
    <property type="term" value="P:regulation of DNA-templated transcription"/>
    <property type="evidence" value="ECO:0007669"/>
    <property type="project" value="InterPro"/>
</dbReference>
<dbReference type="EMBL" id="UHEW01000006">
    <property type="protein sequence ID" value="SUN67317.1"/>
    <property type="molecule type" value="Genomic_DNA"/>
</dbReference>
<dbReference type="InterPro" id="IPR013321">
    <property type="entry name" value="Arc_rbn_hlx_hlx"/>
</dbReference>
<dbReference type="InterPro" id="IPR002145">
    <property type="entry name" value="CopG"/>
</dbReference>
<sequence length="45" mass="5049">MKKRLTITLSESVFGNLEKMAKEMGLSKSAMISVALENYKKGQEK</sequence>
<evidence type="ECO:0000313" key="4">
    <source>
        <dbReference type="Proteomes" id="UP000250200"/>
    </source>
</evidence>
<dbReference type="Proteomes" id="UP000255140">
    <property type="component" value="Unassembled WGS sequence"/>
</dbReference>